<reference evidence="1" key="1">
    <citation type="submission" date="2020-05" db="UniProtKB">
        <authorList>
            <consortium name="EnsemblMetazoa"/>
        </authorList>
    </citation>
    <scope>IDENTIFICATION</scope>
    <source>
        <strain evidence="1">Yale</strain>
    </source>
</reference>
<accession>A0A1B0G5G0</accession>
<dbReference type="VEuPathDB" id="VectorBase:GMOY008556"/>
<keyword evidence="2" id="KW-1185">Reference proteome</keyword>
<organism evidence="1 2">
    <name type="scientific">Glossina morsitans morsitans</name>
    <name type="common">Savannah tsetse fly</name>
    <dbReference type="NCBI Taxonomy" id="37546"/>
    <lineage>
        <taxon>Eukaryota</taxon>
        <taxon>Metazoa</taxon>
        <taxon>Ecdysozoa</taxon>
        <taxon>Arthropoda</taxon>
        <taxon>Hexapoda</taxon>
        <taxon>Insecta</taxon>
        <taxon>Pterygota</taxon>
        <taxon>Neoptera</taxon>
        <taxon>Endopterygota</taxon>
        <taxon>Diptera</taxon>
        <taxon>Brachycera</taxon>
        <taxon>Muscomorpha</taxon>
        <taxon>Hippoboscoidea</taxon>
        <taxon>Glossinidae</taxon>
        <taxon>Glossina</taxon>
    </lineage>
</organism>
<dbReference type="Proteomes" id="UP000092444">
    <property type="component" value="Unassembled WGS sequence"/>
</dbReference>
<dbReference type="EMBL" id="CCAG010000313">
    <property type="status" value="NOT_ANNOTATED_CDS"/>
    <property type="molecule type" value="Genomic_DNA"/>
</dbReference>
<sequence>MVTAWCTVCSEREQSKLGDTEGHYTVHNGNATDDPCIKPGPEGANYYFKWNHGKLSDGLERPTYDIFKKKYAKCFESVIVNKHGYYLWVPRNFDKKGKCVSPSGDYVWYHEQLPKNLVYPGNNRTLVSQIDLIPPADEEYTETTEPVMASPQQASVLGPEKITMVPIQEAGPMIIPAPQGPEAVNVAPIQGMCKLEAGSMIIPAPQGSEAVSVAPIQAASVLGPEKITTVPIQGMRKSEAEPLIIPAPQGPEAVNVAPIQGMCKLEAGSMIIPAPQGSEAVSVAPMQAPEVATTAPIQNSAFIRTGALLLSVPGDYERA</sequence>
<dbReference type="EnsemblMetazoa" id="GMOY008556-RA">
    <property type="protein sequence ID" value="GMOY008556-PA"/>
    <property type="gene ID" value="GMOY008556"/>
</dbReference>
<protein>
    <submittedName>
        <fullName evidence="1">Uncharacterized protein</fullName>
    </submittedName>
</protein>
<evidence type="ECO:0000313" key="2">
    <source>
        <dbReference type="Proteomes" id="UP000092444"/>
    </source>
</evidence>
<dbReference type="AlphaFoldDB" id="A0A1B0G5G0"/>
<name>A0A1B0G5G0_GLOMM</name>
<evidence type="ECO:0000313" key="1">
    <source>
        <dbReference type="EnsemblMetazoa" id="GMOY008556-PA"/>
    </source>
</evidence>
<proteinExistence type="predicted"/>